<keyword evidence="2" id="KW-1185">Reference proteome</keyword>
<evidence type="ECO:0000313" key="2">
    <source>
        <dbReference type="Proteomes" id="UP001244640"/>
    </source>
</evidence>
<proteinExistence type="predicted"/>
<accession>A0ABU0U8K4</accession>
<comment type="caution">
    <text evidence="1">The sequence shown here is derived from an EMBL/GenBank/DDBJ whole genome shotgun (WGS) entry which is preliminary data.</text>
</comment>
<dbReference type="Proteomes" id="UP001244640">
    <property type="component" value="Unassembled WGS sequence"/>
</dbReference>
<name>A0ABU0U8K4_9SPHI</name>
<evidence type="ECO:0000313" key="1">
    <source>
        <dbReference type="EMBL" id="MDQ1151283.1"/>
    </source>
</evidence>
<gene>
    <name evidence="1" type="ORF">QE382_003267</name>
</gene>
<reference evidence="1 2" key="1">
    <citation type="submission" date="2023-07" db="EMBL/GenBank/DDBJ databases">
        <title>Functional and genomic diversity of the sorghum phyllosphere microbiome.</title>
        <authorList>
            <person name="Shade A."/>
        </authorList>
    </citation>
    <scope>NUCLEOTIDE SEQUENCE [LARGE SCALE GENOMIC DNA]</scope>
    <source>
        <strain evidence="1 2">SORGH_AS_0892</strain>
    </source>
</reference>
<sequence>MKKLMMSKQGLVTLKFARSARTFAIAVERNSKLKISSYHIAKNMVDVT</sequence>
<protein>
    <submittedName>
        <fullName evidence="1">Uncharacterized protein</fullName>
    </submittedName>
</protein>
<dbReference type="EMBL" id="JAUTBA010000001">
    <property type="protein sequence ID" value="MDQ1151283.1"/>
    <property type="molecule type" value="Genomic_DNA"/>
</dbReference>
<organism evidence="1 2">
    <name type="scientific">Sphingobacterium zeae</name>
    <dbReference type="NCBI Taxonomy" id="1776859"/>
    <lineage>
        <taxon>Bacteria</taxon>
        <taxon>Pseudomonadati</taxon>
        <taxon>Bacteroidota</taxon>
        <taxon>Sphingobacteriia</taxon>
        <taxon>Sphingobacteriales</taxon>
        <taxon>Sphingobacteriaceae</taxon>
        <taxon>Sphingobacterium</taxon>
    </lineage>
</organism>